<comment type="caution">
    <text evidence="5">The sequence shown here is derived from an EMBL/GenBank/DDBJ whole genome shotgun (WGS) entry which is preliminary data.</text>
</comment>
<evidence type="ECO:0000256" key="2">
    <source>
        <dbReference type="ARBA" id="ARBA00023002"/>
    </source>
</evidence>
<keyword evidence="3" id="KW-0732">Signal</keyword>
<comment type="similarity">
    <text evidence="1">Belongs to the oxygen-dependent FAD-linked oxidoreductase family.</text>
</comment>
<dbReference type="InterPro" id="IPR050432">
    <property type="entry name" value="FAD-linked_Oxidoreductases_BP"/>
</dbReference>
<dbReference type="Pfam" id="PF01565">
    <property type="entry name" value="FAD_binding_4"/>
    <property type="match status" value="1"/>
</dbReference>
<dbReference type="PANTHER" id="PTHR13878:SF91">
    <property type="entry name" value="FAD BINDING DOMAIN PROTEIN (AFU_ORTHOLOGUE AFUA_6G12070)-RELATED"/>
    <property type="match status" value="1"/>
</dbReference>
<dbReference type="InterPro" id="IPR016169">
    <property type="entry name" value="FAD-bd_PCMH_sub2"/>
</dbReference>
<proteinExistence type="inferred from homology"/>
<dbReference type="Gene3D" id="3.30.465.10">
    <property type="match status" value="2"/>
</dbReference>
<feature type="domain" description="FAD-binding PCMH-type" evidence="4">
    <location>
        <begin position="132"/>
        <end position="315"/>
    </location>
</feature>
<keyword evidence="6" id="KW-1185">Reference proteome</keyword>
<dbReference type="EMBL" id="JAAAJB010000207">
    <property type="protein sequence ID" value="KAG0261731.1"/>
    <property type="molecule type" value="Genomic_DNA"/>
</dbReference>
<sequence>MHYSLSSPILAALIGAVLFAGTPATGAPEDAEFLNAAPSSLRCKCQPHQSCWPSASAWSAFNSTVGGSLIATTPASRECHQPYFDQAKCDKIKEGYSREEWRQHQPGAVIQANWETFRGKGCLLNQKGPCHQGAVPVFTVKASSVADVQATVRFASQHNIRLVVKNTGHCFLGRSTAVSSLNLWTFFMKKIQVTDKFVPEGAPAGTKGTDAIILEAGVQWKDANKAVDAKNRIVVGGAQPNVGTSGAFCQSGGYGPLSPRHGLCVDNVLQYKVVTTDGQLVTANAHQYQDLFWALRGGGPSFGVVVEAVYRTHPALKNVNLAMASVQAPDANTMDRVVQAFYSQQPRLSKDGWVGYTTIRSTGLTLAYNLDNASEAQAKDSFQLFLDAMKSTGNVTITNQSLTQFPTYLGFRDAMSSLTPFNAGLNFILGSRLIPGKLLETQQGPSQLAKAMRQVLDETTGFANEYLSMLVAGGEVAKGNSQDTSVHPAWRQSLMFNIVYGSWLDDTPYADQQYVQQTMTRAIDHLRRLIPGFGTYLNEADPNEPNFQQSFFGTNYPRLRSIKNKYDPRGVLVCLRCVGSEDWDAEQICPRRR</sequence>
<dbReference type="PANTHER" id="PTHR13878">
    <property type="entry name" value="GULONOLACTONE OXIDASE"/>
    <property type="match status" value="1"/>
</dbReference>
<reference evidence="5" key="1">
    <citation type="journal article" date="2020" name="Fungal Divers.">
        <title>Resolving the Mortierellaceae phylogeny through synthesis of multi-gene phylogenetics and phylogenomics.</title>
        <authorList>
            <person name="Vandepol N."/>
            <person name="Liber J."/>
            <person name="Desiro A."/>
            <person name="Na H."/>
            <person name="Kennedy M."/>
            <person name="Barry K."/>
            <person name="Grigoriev I.V."/>
            <person name="Miller A.N."/>
            <person name="O'Donnell K."/>
            <person name="Stajich J.E."/>
            <person name="Bonito G."/>
        </authorList>
    </citation>
    <scope>NUCLEOTIDE SEQUENCE</scope>
    <source>
        <strain evidence="5">BC1065</strain>
    </source>
</reference>
<dbReference type="SUPFAM" id="SSF56176">
    <property type="entry name" value="FAD-binding/transporter-associated domain-like"/>
    <property type="match status" value="1"/>
</dbReference>
<evidence type="ECO:0000313" key="6">
    <source>
        <dbReference type="Proteomes" id="UP000807716"/>
    </source>
</evidence>
<dbReference type="InterPro" id="IPR036318">
    <property type="entry name" value="FAD-bd_PCMH-like_sf"/>
</dbReference>
<feature type="signal peptide" evidence="3">
    <location>
        <begin position="1"/>
        <end position="26"/>
    </location>
</feature>
<dbReference type="PROSITE" id="PS51387">
    <property type="entry name" value="FAD_PCMH"/>
    <property type="match status" value="1"/>
</dbReference>
<dbReference type="Pfam" id="PF08031">
    <property type="entry name" value="BBE"/>
    <property type="match status" value="1"/>
</dbReference>
<accession>A0A9P6Q8F5</accession>
<dbReference type="AlphaFoldDB" id="A0A9P6Q8F5"/>
<keyword evidence="2" id="KW-0560">Oxidoreductase</keyword>
<evidence type="ECO:0000259" key="4">
    <source>
        <dbReference type="PROSITE" id="PS51387"/>
    </source>
</evidence>
<gene>
    <name evidence="5" type="ORF">DFQ27_002786</name>
</gene>
<dbReference type="InterPro" id="IPR006094">
    <property type="entry name" value="Oxid_FAD_bind_N"/>
</dbReference>
<dbReference type="InterPro" id="IPR016166">
    <property type="entry name" value="FAD-bd_PCMH"/>
</dbReference>
<evidence type="ECO:0000313" key="5">
    <source>
        <dbReference type="EMBL" id="KAG0261731.1"/>
    </source>
</evidence>
<name>A0A9P6Q8F5_9FUNG</name>
<dbReference type="OrthoDB" id="9983560at2759"/>
<dbReference type="GO" id="GO:0071949">
    <property type="term" value="F:FAD binding"/>
    <property type="evidence" value="ECO:0007669"/>
    <property type="project" value="InterPro"/>
</dbReference>
<dbReference type="GO" id="GO:0016491">
    <property type="term" value="F:oxidoreductase activity"/>
    <property type="evidence" value="ECO:0007669"/>
    <property type="project" value="UniProtKB-KW"/>
</dbReference>
<organism evidence="5 6">
    <name type="scientific">Actinomortierella ambigua</name>
    <dbReference type="NCBI Taxonomy" id="1343610"/>
    <lineage>
        <taxon>Eukaryota</taxon>
        <taxon>Fungi</taxon>
        <taxon>Fungi incertae sedis</taxon>
        <taxon>Mucoromycota</taxon>
        <taxon>Mortierellomycotina</taxon>
        <taxon>Mortierellomycetes</taxon>
        <taxon>Mortierellales</taxon>
        <taxon>Mortierellaceae</taxon>
        <taxon>Actinomortierella</taxon>
    </lineage>
</organism>
<evidence type="ECO:0000256" key="3">
    <source>
        <dbReference type="SAM" id="SignalP"/>
    </source>
</evidence>
<protein>
    <recommendedName>
        <fullName evidence="4">FAD-binding PCMH-type domain-containing protein</fullName>
    </recommendedName>
</protein>
<evidence type="ECO:0000256" key="1">
    <source>
        <dbReference type="ARBA" id="ARBA00005466"/>
    </source>
</evidence>
<dbReference type="InterPro" id="IPR012951">
    <property type="entry name" value="BBE"/>
</dbReference>
<feature type="chain" id="PRO_5040256975" description="FAD-binding PCMH-type domain-containing protein" evidence="3">
    <location>
        <begin position="27"/>
        <end position="593"/>
    </location>
</feature>
<dbReference type="Proteomes" id="UP000807716">
    <property type="component" value="Unassembled WGS sequence"/>
</dbReference>